<organism evidence="1 2">
    <name type="scientific">Pyropia yezoensis</name>
    <name type="common">Susabi-nori</name>
    <name type="synonym">Porphyra yezoensis</name>
    <dbReference type="NCBI Taxonomy" id="2788"/>
    <lineage>
        <taxon>Eukaryota</taxon>
        <taxon>Rhodophyta</taxon>
        <taxon>Bangiophyceae</taxon>
        <taxon>Bangiales</taxon>
        <taxon>Bangiaceae</taxon>
        <taxon>Pyropia</taxon>
    </lineage>
</organism>
<evidence type="ECO:0000313" key="2">
    <source>
        <dbReference type="Proteomes" id="UP000798662"/>
    </source>
</evidence>
<evidence type="ECO:0000313" key="1">
    <source>
        <dbReference type="EMBL" id="KAK1860763.1"/>
    </source>
</evidence>
<dbReference type="EMBL" id="CM020618">
    <property type="protein sequence ID" value="KAK1860763.1"/>
    <property type="molecule type" value="Genomic_DNA"/>
</dbReference>
<reference evidence="1" key="1">
    <citation type="submission" date="2019-11" db="EMBL/GenBank/DDBJ databases">
        <title>Nori genome reveals adaptations in red seaweeds to the harsh intertidal environment.</title>
        <authorList>
            <person name="Wang D."/>
            <person name="Mao Y."/>
        </authorList>
    </citation>
    <scope>NUCLEOTIDE SEQUENCE</scope>
    <source>
        <tissue evidence="1">Gametophyte</tissue>
    </source>
</reference>
<sequence>MLLLFPPGKAALASVVVEGIPDPEELDAGGAVAVGEVENDASMLEALDAEADGRFPNADVVMGAAGGCRVAAWRAAV</sequence>
<dbReference type="Proteomes" id="UP000798662">
    <property type="component" value="Chromosome 1"/>
</dbReference>
<keyword evidence="2" id="KW-1185">Reference proteome</keyword>
<proteinExistence type="predicted"/>
<comment type="caution">
    <text evidence="1">The sequence shown here is derived from an EMBL/GenBank/DDBJ whole genome shotgun (WGS) entry which is preliminary data.</text>
</comment>
<protein>
    <submittedName>
        <fullName evidence="1">Uncharacterized protein</fullName>
    </submittedName>
</protein>
<gene>
    <name evidence="1" type="ORF">I4F81_003351</name>
</gene>
<name>A0ACC3BT85_PYRYE</name>
<accession>A0ACC3BT85</accession>